<evidence type="ECO:0000313" key="3">
    <source>
        <dbReference type="Proteomes" id="UP001362999"/>
    </source>
</evidence>
<accession>A0AAW0A4B0</accession>
<gene>
    <name evidence="2" type="ORF">R3P38DRAFT_3616533</name>
</gene>
<dbReference type="Proteomes" id="UP001362999">
    <property type="component" value="Unassembled WGS sequence"/>
</dbReference>
<evidence type="ECO:0000313" key="2">
    <source>
        <dbReference type="EMBL" id="KAK7000657.1"/>
    </source>
</evidence>
<organism evidence="2 3">
    <name type="scientific">Favolaschia claudopus</name>
    <dbReference type="NCBI Taxonomy" id="2862362"/>
    <lineage>
        <taxon>Eukaryota</taxon>
        <taxon>Fungi</taxon>
        <taxon>Dikarya</taxon>
        <taxon>Basidiomycota</taxon>
        <taxon>Agaricomycotina</taxon>
        <taxon>Agaricomycetes</taxon>
        <taxon>Agaricomycetidae</taxon>
        <taxon>Agaricales</taxon>
        <taxon>Marasmiineae</taxon>
        <taxon>Mycenaceae</taxon>
        <taxon>Favolaschia</taxon>
    </lineage>
</organism>
<sequence>MQPIHSAQATPAKREITQRITPGRSTEPMLQPNGPRRCRCSLATLKSRRLVAEKLRIPGVLHNARLDAYASVPSSLMLFTLGSTTPLFRLTRRLRKQASPKGAPIPAHYIDVQTRLAAFRPVCETNILVGASRVAPEEAGEASLASCPIDSGCGALMVLAMHSFFGDAVRMGEEDAGWGGRGGNIRRKIYALERHKYIRRGHTSRRVSLISTGCGRRDVSRGDPPGPSILYVPPPVRAPVGSPILVTRTSICPGCTTRCVSRSWGPHHSRKCYPIRQDVHHNDPPVLSVLHVPTHPPRTPHAAAASALSNTVANELGHRCPLTRRGEHGYAQSQTTTRDTWPIGGGEDGESKSAPPDHFPAQQYDIVALAAAHEPLPTSCTVLGPFHLLVRPPTLLQS</sequence>
<dbReference type="AlphaFoldDB" id="A0AAW0A4B0"/>
<reference evidence="2 3" key="1">
    <citation type="journal article" date="2024" name="J Genomics">
        <title>Draft genome sequencing and assembly of Favolaschia claudopus CIRM-BRFM 2984 isolated from oak limbs.</title>
        <authorList>
            <person name="Navarro D."/>
            <person name="Drula E."/>
            <person name="Chaduli D."/>
            <person name="Cazenave R."/>
            <person name="Ahrendt S."/>
            <person name="Wang J."/>
            <person name="Lipzen A."/>
            <person name="Daum C."/>
            <person name="Barry K."/>
            <person name="Grigoriev I.V."/>
            <person name="Favel A."/>
            <person name="Rosso M.N."/>
            <person name="Martin F."/>
        </authorList>
    </citation>
    <scope>NUCLEOTIDE SEQUENCE [LARGE SCALE GENOMIC DNA]</scope>
    <source>
        <strain evidence="2 3">CIRM-BRFM 2984</strain>
    </source>
</reference>
<keyword evidence="3" id="KW-1185">Reference proteome</keyword>
<dbReference type="EMBL" id="JAWWNJ010000088">
    <property type="protein sequence ID" value="KAK7000657.1"/>
    <property type="molecule type" value="Genomic_DNA"/>
</dbReference>
<comment type="caution">
    <text evidence="2">The sequence shown here is derived from an EMBL/GenBank/DDBJ whole genome shotgun (WGS) entry which is preliminary data.</text>
</comment>
<name>A0AAW0A4B0_9AGAR</name>
<evidence type="ECO:0000256" key="1">
    <source>
        <dbReference type="SAM" id="MobiDB-lite"/>
    </source>
</evidence>
<proteinExistence type="predicted"/>
<feature type="region of interest" description="Disordered" evidence="1">
    <location>
        <begin position="1"/>
        <end position="35"/>
    </location>
</feature>
<protein>
    <submittedName>
        <fullName evidence="2">Uncharacterized protein</fullName>
    </submittedName>
</protein>
<feature type="region of interest" description="Disordered" evidence="1">
    <location>
        <begin position="323"/>
        <end position="359"/>
    </location>
</feature>